<dbReference type="Pfam" id="PF02278">
    <property type="entry name" value="Lyase_8"/>
    <property type="match status" value="1"/>
</dbReference>
<protein>
    <submittedName>
        <fullName evidence="9">Uncharacterized protein</fullName>
    </submittedName>
</protein>
<evidence type="ECO:0000256" key="1">
    <source>
        <dbReference type="ARBA" id="ARBA00006699"/>
    </source>
</evidence>
<dbReference type="InterPro" id="IPR039959">
    <property type="entry name" value="Fimbrin/Plastin"/>
</dbReference>
<reference evidence="9" key="1">
    <citation type="submission" date="2021-02" db="EMBL/GenBank/DDBJ databases">
        <authorList>
            <person name="Nowell W R."/>
        </authorList>
    </citation>
    <scope>NUCLEOTIDE SEQUENCE</scope>
</reference>
<dbReference type="EMBL" id="CAJOBR010001994">
    <property type="protein sequence ID" value="CAF4650032.1"/>
    <property type="molecule type" value="Genomic_DNA"/>
</dbReference>
<dbReference type="FunFam" id="1.10.418.10:FF:000042">
    <property type="entry name" value="Fimbrin, putative"/>
    <property type="match status" value="1"/>
</dbReference>
<name>A0A821FEK3_9BILA</name>
<dbReference type="GO" id="GO:0051639">
    <property type="term" value="P:actin filament network formation"/>
    <property type="evidence" value="ECO:0007669"/>
    <property type="project" value="TreeGrafter"/>
</dbReference>
<dbReference type="InterPro" id="IPR003159">
    <property type="entry name" value="Lyase_8_central_dom"/>
</dbReference>
<dbReference type="Gene3D" id="1.50.10.100">
    <property type="entry name" value="Chondroitin AC/alginate lyase"/>
    <property type="match status" value="1"/>
</dbReference>
<dbReference type="SUPFAM" id="SSF74650">
    <property type="entry name" value="Galactose mutarotase-like"/>
    <property type="match status" value="1"/>
</dbReference>
<dbReference type="Pfam" id="PF08547">
    <property type="entry name" value="CIA30"/>
    <property type="match status" value="1"/>
</dbReference>
<evidence type="ECO:0000313" key="10">
    <source>
        <dbReference type="Proteomes" id="UP000663848"/>
    </source>
</evidence>
<dbReference type="GO" id="GO:0005884">
    <property type="term" value="C:actin filament"/>
    <property type="evidence" value="ECO:0007669"/>
    <property type="project" value="TreeGrafter"/>
</dbReference>
<dbReference type="PANTHER" id="PTHR19961:SF18">
    <property type="entry name" value="FI19014P1"/>
    <property type="match status" value="1"/>
</dbReference>
<feature type="domain" description="Calponin-homology (CH)" evidence="7">
    <location>
        <begin position="431"/>
        <end position="560"/>
    </location>
</feature>
<sequence>MASFTNYRSSNTNRSLDDPSKDLRSNIRESRLIQPEQWQSPEIQEKFDKGSIDFAEVHSLLQQLGIKVQKFELDTILEKHDRNKDKKLSKEEFENLYVKLRAEKDPGSTWGRTVKPTAGGVDRFVTRRDATDDPDAHPSGVEQQQEASGPYHSVLVEERVWTSNWLNQLLADDSHLNLHANPIDSTDPQALYKRCQDGILLCKLINIAVPKTIDERAINLNLSKQDIFRQGENLELAINSARGIGCKVVNIHPENISKAVPHLVMGLLWQIIRIQLTSEINLKHVPGLVLLLRDGETPEDLLKLSPEELLLRWVNYQLKRSQYSGKPVTNFSGDIKDSEAYTHLLSVIAPANTKPPVGLTPLKEDDLRRRAELMLKEADKIKARAHITPEDVVKGNPRLNFAFVANLFNTYPTLDLPTEQVPEPGLIIEETREEKTYRNFINSLGLEPHVNYLYSDLCDGLIILQLKSANKKTVLTNFQDHSLSDSMLICDLIDAIKPGSIQYNLLKTAGTPEAKMDNALYAISMSRKIGARIYALPEDIVETKQKMLLTVFACLMAKHNGRIHTHSIRKHSIGAMVDDLRYWHASDGEISVSTERFKHGTSSLKWVWSSSSLLTYTNPNVFRATKWANNICFVQLCEYLLEQGWAEGNRNLEGHLDIGYEIRNFPMCLTYIRNELNEADTTGSIFKAAMWIMYGHLLTEQEASIMNTDIIHNYLTNVSRLIVCLSDQTESIHRISALRYVLDHCFETRIHEPLALDGTVHHHWMCHYEYASYALPDIVKFASEMNDTEFRFSNNIRRIIRRCIFTLNFCLIENEKIPANLNARAGNCVLCNGLNLTKKCISICNEGYSYDPFFAGLLITLCPKNDKNIATYLEDHVEPIPLDGHLTLNSTSASIHRRSNFFVAVVGMGKNRRGLEIYGWLQESNSYGEYARNCSVFLVPANNQGVIKYSNAGCGYPGWNWSHWPGTTCLIKPPSELFEGYCNLTAKNWLAGGTSIAGRDGMFSNDFLVFDIAFRRSVYCFDNRITVLTTNLKLLQQIKRPVVTTLFQSNFSNLENAEQTPITLDMYLRSLSSPLRVITSFQFSFAFVRSCSVLSNTPILSPSTCLSQSQRTFMFWRANIERELYGTPNKALATKKRRRLQKSITQIIRDGQLMRFLKEAYLPEWNKWWKEIQPWDRKHDFFHNDYVVIHDFANNDEIKKWTVRTDLDEGVGESTAELVPSGHGSVLFRGQISSKVVNQNTLYNQSGFAIMFSERLRGTFLMPAHQKGWTNFTHILLRVRGDGRFYEIRFHTPDQDHHHWADMYSMILYTRGGPYWSTAKIPFAQFFRNNMGRISDKQYPFQPLTCTQVSISVLDAADGPFELEIGEISLLRDLRYTYDKFAYEQYTLPPYTTV</sequence>
<dbReference type="GO" id="GO:0005509">
    <property type="term" value="F:calcium ion binding"/>
    <property type="evidence" value="ECO:0007669"/>
    <property type="project" value="InterPro"/>
</dbReference>
<evidence type="ECO:0000256" key="3">
    <source>
        <dbReference type="ARBA" id="ARBA00022737"/>
    </source>
</evidence>
<evidence type="ECO:0000259" key="8">
    <source>
        <dbReference type="PROSITE" id="PS50222"/>
    </source>
</evidence>
<dbReference type="SUPFAM" id="SSF47473">
    <property type="entry name" value="EF-hand"/>
    <property type="match status" value="1"/>
</dbReference>
<dbReference type="InterPro" id="IPR008979">
    <property type="entry name" value="Galactose-bd-like_sf"/>
</dbReference>
<evidence type="ECO:0000256" key="5">
    <source>
        <dbReference type="ARBA" id="ARBA00023203"/>
    </source>
</evidence>
<dbReference type="CDD" id="cd21301">
    <property type="entry name" value="CH_PLS_rpt4"/>
    <property type="match status" value="1"/>
</dbReference>
<dbReference type="InterPro" id="IPR015177">
    <property type="entry name" value="Lyase_catalyt"/>
</dbReference>
<keyword evidence="3" id="KW-0677">Repeat</keyword>
<evidence type="ECO:0000313" key="9">
    <source>
        <dbReference type="EMBL" id="CAF4650032.1"/>
    </source>
</evidence>
<dbReference type="SUPFAM" id="SSF47576">
    <property type="entry name" value="Calponin-homology domain, CH-domain"/>
    <property type="match status" value="1"/>
</dbReference>
<dbReference type="GO" id="GO:0005737">
    <property type="term" value="C:cytoplasm"/>
    <property type="evidence" value="ECO:0007669"/>
    <property type="project" value="TreeGrafter"/>
</dbReference>
<keyword evidence="4" id="KW-0106">Calcium</keyword>
<comment type="caution">
    <text evidence="9">The sequence shown here is derived from an EMBL/GenBank/DDBJ whole genome shotgun (WGS) entry which is preliminary data.</text>
</comment>
<dbReference type="InterPro" id="IPR001715">
    <property type="entry name" value="CH_dom"/>
</dbReference>
<dbReference type="SUPFAM" id="SSF49785">
    <property type="entry name" value="Galactose-binding domain-like"/>
    <property type="match status" value="1"/>
</dbReference>
<dbReference type="FunFam" id="1.10.418.10:FF:000010">
    <property type="entry name" value="Plastin-3 isoform 1"/>
    <property type="match status" value="1"/>
</dbReference>
<dbReference type="InterPro" id="IPR002048">
    <property type="entry name" value="EF_hand_dom"/>
</dbReference>
<dbReference type="GO" id="GO:0051017">
    <property type="term" value="P:actin filament bundle assembly"/>
    <property type="evidence" value="ECO:0007669"/>
    <property type="project" value="InterPro"/>
</dbReference>
<keyword evidence="2" id="KW-0479">Metal-binding</keyword>
<feature type="region of interest" description="Disordered" evidence="6">
    <location>
        <begin position="1"/>
        <end position="45"/>
    </location>
</feature>
<dbReference type="InterPro" id="IPR018247">
    <property type="entry name" value="EF_Hand_1_Ca_BS"/>
</dbReference>
<dbReference type="Gene3D" id="1.10.238.10">
    <property type="entry name" value="EF-hand"/>
    <property type="match status" value="1"/>
</dbReference>
<dbReference type="SUPFAM" id="SSF48230">
    <property type="entry name" value="Chondroitin AC/alginate lyase"/>
    <property type="match status" value="1"/>
</dbReference>
<dbReference type="Proteomes" id="UP000663848">
    <property type="component" value="Unassembled WGS sequence"/>
</dbReference>
<evidence type="ECO:0000259" key="7">
    <source>
        <dbReference type="PROSITE" id="PS50021"/>
    </source>
</evidence>
<feature type="compositionally biased region" description="Polar residues" evidence="6">
    <location>
        <begin position="1"/>
        <end position="14"/>
    </location>
</feature>
<feature type="domain" description="EF-hand" evidence="8">
    <location>
        <begin position="68"/>
        <end position="103"/>
    </location>
</feature>
<dbReference type="InterPro" id="IPR036872">
    <property type="entry name" value="CH_dom_sf"/>
</dbReference>
<dbReference type="InterPro" id="IPR008929">
    <property type="entry name" value="Chondroitin_lyas"/>
</dbReference>
<feature type="domain" description="Calponin-homology (CH)" evidence="7">
    <location>
        <begin position="156"/>
        <end position="276"/>
    </location>
</feature>
<dbReference type="GO" id="GO:0032432">
    <property type="term" value="C:actin filament bundle"/>
    <property type="evidence" value="ECO:0007669"/>
    <property type="project" value="TreeGrafter"/>
</dbReference>
<dbReference type="InterPro" id="IPR011013">
    <property type="entry name" value="Gal_mutarotase_sf_dom"/>
</dbReference>
<dbReference type="PANTHER" id="PTHR19961">
    <property type="entry name" value="FIMBRIN/PLASTIN"/>
    <property type="match status" value="1"/>
</dbReference>
<dbReference type="SMART" id="SM00033">
    <property type="entry name" value="CH"/>
    <property type="match status" value="3"/>
</dbReference>
<dbReference type="InterPro" id="IPR013857">
    <property type="entry name" value="NADH-UbQ_OxRdtase-assoc_prot30"/>
</dbReference>
<comment type="similarity">
    <text evidence="1">Belongs to the polysaccharide lyase 8 family.</text>
</comment>
<dbReference type="PROSITE" id="PS00018">
    <property type="entry name" value="EF_HAND_1"/>
    <property type="match status" value="1"/>
</dbReference>
<feature type="region of interest" description="Disordered" evidence="6">
    <location>
        <begin position="124"/>
        <end position="149"/>
    </location>
</feature>
<proteinExistence type="inferred from homology"/>
<feature type="domain" description="Calponin-homology (CH)" evidence="7">
    <location>
        <begin position="304"/>
        <end position="412"/>
    </location>
</feature>
<feature type="compositionally biased region" description="Basic and acidic residues" evidence="6">
    <location>
        <begin position="15"/>
        <end position="31"/>
    </location>
</feature>
<accession>A0A821FEK3</accession>
<evidence type="ECO:0000256" key="2">
    <source>
        <dbReference type="ARBA" id="ARBA00022723"/>
    </source>
</evidence>
<dbReference type="GO" id="GO:0030246">
    <property type="term" value="F:carbohydrate binding"/>
    <property type="evidence" value="ECO:0007669"/>
    <property type="project" value="InterPro"/>
</dbReference>
<dbReference type="CDD" id="cd00051">
    <property type="entry name" value="EFh"/>
    <property type="match status" value="1"/>
</dbReference>
<dbReference type="PROSITE" id="PS50021">
    <property type="entry name" value="CH"/>
    <property type="match status" value="3"/>
</dbReference>
<dbReference type="InterPro" id="IPR011992">
    <property type="entry name" value="EF-hand-dom_pair"/>
</dbReference>
<dbReference type="GO" id="GO:0016837">
    <property type="term" value="F:carbon-oxygen lyase activity, acting on polysaccharides"/>
    <property type="evidence" value="ECO:0007669"/>
    <property type="project" value="UniProtKB-ARBA"/>
</dbReference>
<feature type="compositionally biased region" description="Basic and acidic residues" evidence="6">
    <location>
        <begin position="124"/>
        <end position="136"/>
    </location>
</feature>
<keyword evidence="5" id="KW-0009">Actin-binding</keyword>
<dbReference type="Pfam" id="PF09093">
    <property type="entry name" value="Lyase_catalyt"/>
    <property type="match status" value="1"/>
</dbReference>
<dbReference type="Gene3D" id="2.70.98.10">
    <property type="match status" value="1"/>
</dbReference>
<dbReference type="Pfam" id="PF00307">
    <property type="entry name" value="CH"/>
    <property type="match status" value="3"/>
</dbReference>
<gene>
    <name evidence="9" type="ORF">QYT958_LOCUS14754</name>
</gene>
<dbReference type="PROSITE" id="PS50222">
    <property type="entry name" value="EF_HAND_2"/>
    <property type="match status" value="1"/>
</dbReference>
<dbReference type="GO" id="GO:0005576">
    <property type="term" value="C:extracellular region"/>
    <property type="evidence" value="ECO:0007669"/>
    <property type="project" value="InterPro"/>
</dbReference>
<dbReference type="Gene3D" id="1.10.418.10">
    <property type="entry name" value="Calponin-like domain"/>
    <property type="match status" value="3"/>
</dbReference>
<dbReference type="GO" id="GO:0051015">
    <property type="term" value="F:actin filament binding"/>
    <property type="evidence" value="ECO:0007669"/>
    <property type="project" value="InterPro"/>
</dbReference>
<organism evidence="9 10">
    <name type="scientific">Rotaria socialis</name>
    <dbReference type="NCBI Taxonomy" id="392032"/>
    <lineage>
        <taxon>Eukaryota</taxon>
        <taxon>Metazoa</taxon>
        <taxon>Spiralia</taxon>
        <taxon>Gnathifera</taxon>
        <taxon>Rotifera</taxon>
        <taxon>Eurotatoria</taxon>
        <taxon>Bdelloidea</taxon>
        <taxon>Philodinida</taxon>
        <taxon>Philodinidae</taxon>
        <taxon>Rotaria</taxon>
    </lineage>
</organism>
<dbReference type="InterPro" id="IPR014718">
    <property type="entry name" value="GH-type_carb-bd"/>
</dbReference>
<evidence type="ECO:0000256" key="4">
    <source>
        <dbReference type="ARBA" id="ARBA00022837"/>
    </source>
</evidence>
<evidence type="ECO:0000256" key="6">
    <source>
        <dbReference type="SAM" id="MobiDB-lite"/>
    </source>
</evidence>
<dbReference type="GO" id="GO:0005975">
    <property type="term" value="P:carbohydrate metabolic process"/>
    <property type="evidence" value="ECO:0007669"/>
    <property type="project" value="InterPro"/>
</dbReference>